<reference evidence="2 3" key="1">
    <citation type="submission" date="2020-04" db="EMBL/GenBank/DDBJ databases">
        <title>Molecular characterization of pseudomonads from Agaricus bisporus reveal novel blotch 2 pathogens in Western Europe.</title>
        <authorList>
            <person name="Taparia T."/>
            <person name="Krijger M."/>
            <person name="Haynes E."/>
            <person name="Elpinstone J.G."/>
            <person name="Noble R."/>
            <person name="Van Der Wolf J."/>
        </authorList>
    </citation>
    <scope>NUCLEOTIDE SEQUENCE [LARGE SCALE GENOMIC DNA]</scope>
    <source>
        <strain evidence="2 3">IPO3781</strain>
    </source>
</reference>
<evidence type="ECO:0000313" key="3">
    <source>
        <dbReference type="Proteomes" id="UP000537188"/>
    </source>
</evidence>
<evidence type="ECO:0000259" key="1">
    <source>
        <dbReference type="Pfam" id="PF00668"/>
    </source>
</evidence>
<dbReference type="Gene3D" id="3.30.559.30">
    <property type="entry name" value="Nonribosomal peptide synthetase, condensation domain"/>
    <property type="match status" value="1"/>
</dbReference>
<dbReference type="Pfam" id="PF00668">
    <property type="entry name" value="Condensation"/>
    <property type="match status" value="1"/>
</dbReference>
<dbReference type="Gene3D" id="3.40.50.12780">
    <property type="entry name" value="N-terminal domain of ligase-like"/>
    <property type="match status" value="1"/>
</dbReference>
<proteinExistence type="predicted"/>
<name>A0A7Y8FJS8_9PSED</name>
<comment type="caution">
    <text evidence="2">The sequence shown here is derived from an EMBL/GenBank/DDBJ whole genome shotgun (WGS) entry which is preliminary data.</text>
</comment>
<dbReference type="RefSeq" id="WP_177116362.1">
    <property type="nucleotide sequence ID" value="NZ_JACARF010000196.1"/>
</dbReference>
<dbReference type="InterPro" id="IPR001242">
    <property type="entry name" value="Condensation_dom"/>
</dbReference>
<sequence length="114" mass="13023">AHFDLALDIEESRDQLSASLSYATDLFDASTIERMARHWQNLLQAMVDDQQQPISQLNLLSQDEQQHILQLWNCTDSGFSAERLVHELFADRARENPSAVAVKFDTQTLTYGEL</sequence>
<accession>A0A7Y8FJS8</accession>
<dbReference type="GO" id="GO:0003824">
    <property type="term" value="F:catalytic activity"/>
    <property type="evidence" value="ECO:0007669"/>
    <property type="project" value="InterPro"/>
</dbReference>
<feature type="non-terminal residue" evidence="2">
    <location>
        <position position="114"/>
    </location>
</feature>
<protein>
    <recommendedName>
        <fullName evidence="1">Condensation domain-containing protein</fullName>
    </recommendedName>
</protein>
<dbReference type="PANTHER" id="PTHR45398">
    <property type="match status" value="1"/>
</dbReference>
<dbReference type="SUPFAM" id="SSF56801">
    <property type="entry name" value="Acetyl-CoA synthetase-like"/>
    <property type="match status" value="1"/>
</dbReference>
<dbReference type="AlphaFoldDB" id="A0A7Y8FJS8"/>
<dbReference type="SUPFAM" id="SSF52777">
    <property type="entry name" value="CoA-dependent acyltransferases"/>
    <property type="match status" value="1"/>
</dbReference>
<dbReference type="EMBL" id="JACARF010000196">
    <property type="protein sequence ID" value="NWE80465.1"/>
    <property type="molecule type" value="Genomic_DNA"/>
</dbReference>
<dbReference type="InterPro" id="IPR042099">
    <property type="entry name" value="ANL_N_sf"/>
</dbReference>
<evidence type="ECO:0000313" key="2">
    <source>
        <dbReference type="EMBL" id="NWE80465.1"/>
    </source>
</evidence>
<feature type="domain" description="Condensation" evidence="1">
    <location>
        <begin position="2"/>
        <end position="69"/>
    </location>
</feature>
<gene>
    <name evidence="2" type="ORF">HX828_33380</name>
</gene>
<dbReference type="PANTHER" id="PTHR45398:SF1">
    <property type="entry name" value="ENZYME, PUTATIVE (JCVI)-RELATED"/>
    <property type="match status" value="1"/>
</dbReference>
<feature type="non-terminal residue" evidence="2">
    <location>
        <position position="1"/>
    </location>
</feature>
<organism evidence="2 3">
    <name type="scientific">Pseudomonas yamanorum</name>
    <dbReference type="NCBI Taxonomy" id="515393"/>
    <lineage>
        <taxon>Bacteria</taxon>
        <taxon>Pseudomonadati</taxon>
        <taxon>Pseudomonadota</taxon>
        <taxon>Gammaproteobacteria</taxon>
        <taxon>Pseudomonadales</taxon>
        <taxon>Pseudomonadaceae</taxon>
        <taxon>Pseudomonas</taxon>
    </lineage>
</organism>
<dbReference type="Proteomes" id="UP000537188">
    <property type="component" value="Unassembled WGS sequence"/>
</dbReference>